<accession>A0A1C9EHT3</accession>
<proteinExistence type="predicted"/>
<name>A0A1C9EHT3_9CAUD</name>
<dbReference type="OrthoDB" id="21664at10239"/>
<evidence type="ECO:0000313" key="2">
    <source>
        <dbReference type="Proteomes" id="UP000203073"/>
    </source>
</evidence>
<organism evidence="1 2">
    <name type="scientific">Gordonia phage Hedwig</name>
    <dbReference type="NCBI Taxonomy" id="1887648"/>
    <lineage>
        <taxon>Viruses</taxon>
        <taxon>Duplodnaviria</taxon>
        <taxon>Heunggongvirae</taxon>
        <taxon>Uroviricota</taxon>
        <taxon>Caudoviricetes</taxon>
        <taxon>Hedwigvirus</taxon>
        <taxon>Hedwigvirus hedwig</taxon>
    </lineage>
</organism>
<dbReference type="EMBL" id="KX557279">
    <property type="protein sequence ID" value="AON97302.1"/>
    <property type="molecule type" value="Genomic_DNA"/>
</dbReference>
<dbReference type="KEGG" id="vg:29056456"/>
<keyword evidence="2" id="KW-1185">Reference proteome</keyword>
<sequence>MLQSGWRDLSSKEQTYASQLLVSAGQRIRDEYRKAFGTEIAEDHPGAVTVSIEMVRTCMSTGAYIGHLQYGRLEGQRQKTGTLTNPGGAMVFTDFHRQQLGIPTTAGPEFCFDGGF</sequence>
<dbReference type="RefSeq" id="YP_009289818.1">
    <property type="nucleotide sequence ID" value="NC_031099.1"/>
</dbReference>
<evidence type="ECO:0000313" key="1">
    <source>
        <dbReference type="EMBL" id="AON97302.1"/>
    </source>
</evidence>
<dbReference type="Proteomes" id="UP000203073">
    <property type="component" value="Segment"/>
</dbReference>
<gene>
    <name evidence="1" type="primary">9</name>
    <name evidence="1" type="ORF">SEA_HEDWIG_9</name>
</gene>
<dbReference type="GeneID" id="29056456"/>
<reference evidence="2" key="1">
    <citation type="submission" date="2016-07" db="EMBL/GenBank/DDBJ databases">
        <authorList>
            <person name="Florea S."/>
            <person name="Webb J.S."/>
            <person name="Jaromczyk J."/>
            <person name="Schardl C.L."/>
        </authorList>
    </citation>
    <scope>NUCLEOTIDE SEQUENCE [LARGE SCALE GENOMIC DNA]</scope>
</reference>
<protein>
    <submittedName>
        <fullName evidence="1">Head-to-tail connector protein</fullName>
    </submittedName>
</protein>